<keyword evidence="3" id="KW-1003">Cell membrane</keyword>
<feature type="transmembrane region" description="Helical" evidence="7">
    <location>
        <begin position="244"/>
        <end position="265"/>
    </location>
</feature>
<comment type="similarity">
    <text evidence="7">Belongs to the binding-protein-dependent transport system permease family.</text>
</comment>
<protein>
    <submittedName>
        <fullName evidence="9">Sugar ABC transporter permease</fullName>
    </submittedName>
</protein>
<evidence type="ECO:0000313" key="9">
    <source>
        <dbReference type="EMBL" id="CDZ23937.1"/>
    </source>
</evidence>
<dbReference type="GO" id="GO:0005886">
    <property type="term" value="C:plasma membrane"/>
    <property type="evidence" value="ECO:0007669"/>
    <property type="project" value="UniProtKB-SubCell"/>
</dbReference>
<dbReference type="InterPro" id="IPR000515">
    <property type="entry name" value="MetI-like"/>
</dbReference>
<dbReference type="Gene3D" id="1.10.3720.10">
    <property type="entry name" value="MetI-like"/>
    <property type="match status" value="1"/>
</dbReference>
<evidence type="ECO:0000256" key="3">
    <source>
        <dbReference type="ARBA" id="ARBA00022475"/>
    </source>
</evidence>
<dbReference type="PANTHER" id="PTHR43744:SF8">
    <property type="entry name" value="SN-GLYCEROL-3-PHOSPHATE TRANSPORT SYSTEM PERMEASE PROTEIN UGPE"/>
    <property type="match status" value="1"/>
</dbReference>
<dbReference type="AlphaFoldDB" id="A0A078KN49"/>
<dbReference type="InterPro" id="IPR035906">
    <property type="entry name" value="MetI-like_sf"/>
</dbReference>
<dbReference type="PATRIC" id="fig|29343.3.peg.853"/>
<dbReference type="PANTHER" id="PTHR43744">
    <property type="entry name" value="ABC TRANSPORTER PERMEASE PROTEIN MG189-RELATED-RELATED"/>
    <property type="match status" value="1"/>
</dbReference>
<dbReference type="CDD" id="cd06261">
    <property type="entry name" value="TM_PBP2"/>
    <property type="match status" value="1"/>
</dbReference>
<comment type="subcellular location">
    <subcellularLocation>
        <location evidence="1 7">Cell membrane</location>
        <topology evidence="1 7">Multi-pass membrane protein</topology>
    </subcellularLocation>
</comment>
<keyword evidence="2 7" id="KW-0813">Transport</keyword>
<evidence type="ECO:0000256" key="2">
    <source>
        <dbReference type="ARBA" id="ARBA00022448"/>
    </source>
</evidence>
<gene>
    <name evidence="9" type="ORF">CCDG5_0808</name>
</gene>
<evidence type="ECO:0000256" key="6">
    <source>
        <dbReference type="ARBA" id="ARBA00023136"/>
    </source>
</evidence>
<organism evidence="9 10">
    <name type="scientific">[Clostridium] cellulosi</name>
    <dbReference type="NCBI Taxonomy" id="29343"/>
    <lineage>
        <taxon>Bacteria</taxon>
        <taxon>Bacillati</taxon>
        <taxon>Bacillota</taxon>
        <taxon>Clostridia</taxon>
        <taxon>Eubacteriales</taxon>
        <taxon>Oscillospiraceae</taxon>
        <taxon>Oscillospiraceae incertae sedis</taxon>
    </lineage>
</organism>
<proteinExistence type="inferred from homology"/>
<keyword evidence="4 7" id="KW-0812">Transmembrane</keyword>
<feature type="transmembrane region" description="Helical" evidence="7">
    <location>
        <begin position="186"/>
        <end position="208"/>
    </location>
</feature>
<dbReference type="KEGG" id="ccel:CCDG5_0808"/>
<accession>A0A078KN49</accession>
<dbReference type="OrthoDB" id="153186at2"/>
<feature type="transmembrane region" description="Helical" evidence="7">
    <location>
        <begin position="72"/>
        <end position="97"/>
    </location>
</feature>
<feature type="transmembrane region" description="Helical" evidence="7">
    <location>
        <begin position="142"/>
        <end position="165"/>
    </location>
</feature>
<dbReference type="SUPFAM" id="SSF161098">
    <property type="entry name" value="MetI-like"/>
    <property type="match status" value="1"/>
</dbReference>
<name>A0A078KN49_9FIRM</name>
<dbReference type="GO" id="GO:0055085">
    <property type="term" value="P:transmembrane transport"/>
    <property type="evidence" value="ECO:0007669"/>
    <property type="project" value="InterPro"/>
</dbReference>
<feature type="transmembrane region" description="Helical" evidence="7">
    <location>
        <begin position="12"/>
        <end position="34"/>
    </location>
</feature>
<evidence type="ECO:0000256" key="5">
    <source>
        <dbReference type="ARBA" id="ARBA00022989"/>
    </source>
</evidence>
<keyword evidence="10" id="KW-1185">Reference proteome</keyword>
<dbReference type="Proteomes" id="UP000032431">
    <property type="component" value="Chromosome I"/>
</dbReference>
<evidence type="ECO:0000313" key="10">
    <source>
        <dbReference type="Proteomes" id="UP000032431"/>
    </source>
</evidence>
<keyword evidence="6 7" id="KW-0472">Membrane</keyword>
<dbReference type="EMBL" id="LM995447">
    <property type="protein sequence ID" value="CDZ23937.1"/>
    <property type="molecule type" value="Genomic_DNA"/>
</dbReference>
<dbReference type="HOGENOM" id="CLU_016047_1_2_9"/>
<reference evidence="10" key="1">
    <citation type="submission" date="2014-07" db="EMBL/GenBank/DDBJ databases">
        <authorList>
            <person name="Wibberg D."/>
        </authorList>
    </citation>
    <scope>NUCLEOTIDE SEQUENCE [LARGE SCALE GENOMIC DNA]</scope>
    <source>
        <strain evidence="10">DG5</strain>
    </source>
</reference>
<evidence type="ECO:0000256" key="1">
    <source>
        <dbReference type="ARBA" id="ARBA00004651"/>
    </source>
</evidence>
<evidence type="ECO:0000256" key="7">
    <source>
        <dbReference type="RuleBase" id="RU363032"/>
    </source>
</evidence>
<dbReference type="PROSITE" id="PS50928">
    <property type="entry name" value="ABC_TM1"/>
    <property type="match status" value="1"/>
</dbReference>
<evidence type="ECO:0000259" key="8">
    <source>
        <dbReference type="PROSITE" id="PS50928"/>
    </source>
</evidence>
<feature type="domain" description="ABC transmembrane type-1" evidence="8">
    <location>
        <begin position="74"/>
        <end position="265"/>
    </location>
</feature>
<feature type="transmembrane region" description="Helical" evidence="7">
    <location>
        <begin position="109"/>
        <end position="130"/>
    </location>
</feature>
<dbReference type="STRING" id="29343.CCDG5_0808"/>
<sequence>MKNKNIPICIGKIILYICLIIWAILCLFPIYWLFTFSLKNNTEIFGGNIIGLPKVYRWGNYSNALLNGNVGIYLFNSFVVTALTILFTILASTMATFAMQRMRWKLSKVAMSILLVGMMIPIHAALLPVFVVMRNLKLINTIWSLIIPYTGFAIPMGILIISGILDGIPRELDESACIDGCNTYRLFFSIILPLLRPAIATCAVFTFLQSWNELMMAVTFISKDNAKTLTVGIQSMAGQYLTEWGPIGAALMIATIPTLILYFMLSGQVQKSFVVGAVKG</sequence>
<dbReference type="Pfam" id="PF00528">
    <property type="entry name" value="BPD_transp_1"/>
    <property type="match status" value="1"/>
</dbReference>
<keyword evidence="5 7" id="KW-1133">Transmembrane helix</keyword>
<evidence type="ECO:0000256" key="4">
    <source>
        <dbReference type="ARBA" id="ARBA00022692"/>
    </source>
</evidence>